<proteinExistence type="inferred from homology"/>
<dbReference type="Pfam" id="PF00126">
    <property type="entry name" value="HTH_1"/>
    <property type="match status" value="1"/>
</dbReference>
<dbReference type="SUPFAM" id="SSF53850">
    <property type="entry name" value="Periplasmic binding protein-like II"/>
    <property type="match status" value="1"/>
</dbReference>
<dbReference type="CDD" id="cd08423">
    <property type="entry name" value="PBP2_LTTR_like_6"/>
    <property type="match status" value="1"/>
</dbReference>
<keyword evidence="4" id="KW-0804">Transcription</keyword>
<dbReference type="SUPFAM" id="SSF46785">
    <property type="entry name" value="Winged helix' DNA-binding domain"/>
    <property type="match status" value="1"/>
</dbReference>
<dbReference type="PROSITE" id="PS50931">
    <property type="entry name" value="HTH_LYSR"/>
    <property type="match status" value="1"/>
</dbReference>
<evidence type="ECO:0000259" key="5">
    <source>
        <dbReference type="PROSITE" id="PS50931"/>
    </source>
</evidence>
<dbReference type="PANTHER" id="PTHR30346:SF29">
    <property type="entry name" value="LYSR SUBSTRATE-BINDING"/>
    <property type="match status" value="1"/>
</dbReference>
<dbReference type="GO" id="GO:0003700">
    <property type="term" value="F:DNA-binding transcription factor activity"/>
    <property type="evidence" value="ECO:0007669"/>
    <property type="project" value="InterPro"/>
</dbReference>
<evidence type="ECO:0000313" key="6">
    <source>
        <dbReference type="EMBL" id="MBE9375072.1"/>
    </source>
</evidence>
<comment type="caution">
    <text evidence="6">The sequence shown here is derived from an EMBL/GenBank/DDBJ whole genome shotgun (WGS) entry which is preliminary data.</text>
</comment>
<comment type="similarity">
    <text evidence="1">Belongs to the LysR transcriptional regulatory family.</text>
</comment>
<reference evidence="6" key="1">
    <citation type="submission" date="2020-10" db="EMBL/GenBank/DDBJ databases">
        <title>Diversity and distribution of actinomycetes associated with coral in the coast of Hainan.</title>
        <authorList>
            <person name="Li F."/>
        </authorList>
    </citation>
    <scope>NUCLEOTIDE SEQUENCE</scope>
    <source>
        <strain evidence="6">HNM0983</strain>
    </source>
</reference>
<gene>
    <name evidence="6" type="ORF">IQ251_11530</name>
</gene>
<dbReference type="InterPro" id="IPR036390">
    <property type="entry name" value="WH_DNA-bd_sf"/>
</dbReference>
<evidence type="ECO:0000256" key="3">
    <source>
        <dbReference type="ARBA" id="ARBA00023125"/>
    </source>
</evidence>
<protein>
    <submittedName>
        <fullName evidence="6">LysR family transcriptional regulator</fullName>
    </submittedName>
</protein>
<dbReference type="InterPro" id="IPR036388">
    <property type="entry name" value="WH-like_DNA-bd_sf"/>
</dbReference>
<organism evidence="6 7">
    <name type="scientific">Saccharopolyspora montiporae</name>
    <dbReference type="NCBI Taxonomy" id="2781240"/>
    <lineage>
        <taxon>Bacteria</taxon>
        <taxon>Bacillati</taxon>
        <taxon>Actinomycetota</taxon>
        <taxon>Actinomycetes</taxon>
        <taxon>Pseudonocardiales</taxon>
        <taxon>Pseudonocardiaceae</taxon>
        <taxon>Saccharopolyspora</taxon>
    </lineage>
</organism>
<evidence type="ECO:0000256" key="2">
    <source>
        <dbReference type="ARBA" id="ARBA00023015"/>
    </source>
</evidence>
<dbReference type="Gene3D" id="1.10.10.10">
    <property type="entry name" value="Winged helix-like DNA-binding domain superfamily/Winged helix DNA-binding domain"/>
    <property type="match status" value="1"/>
</dbReference>
<dbReference type="InterPro" id="IPR000847">
    <property type="entry name" value="LysR_HTH_N"/>
</dbReference>
<keyword evidence="2" id="KW-0805">Transcription regulation</keyword>
<name>A0A929BCP0_9PSEU</name>
<keyword evidence="7" id="KW-1185">Reference proteome</keyword>
<evidence type="ECO:0000256" key="1">
    <source>
        <dbReference type="ARBA" id="ARBA00009437"/>
    </source>
</evidence>
<dbReference type="Proteomes" id="UP000598360">
    <property type="component" value="Unassembled WGS sequence"/>
</dbReference>
<keyword evidence="3" id="KW-0238">DNA-binding</keyword>
<dbReference type="PANTHER" id="PTHR30346">
    <property type="entry name" value="TRANSCRIPTIONAL DUAL REGULATOR HCAR-RELATED"/>
    <property type="match status" value="1"/>
</dbReference>
<evidence type="ECO:0000256" key="4">
    <source>
        <dbReference type="ARBA" id="ARBA00023163"/>
    </source>
</evidence>
<feature type="domain" description="HTH lysR-type" evidence="5">
    <location>
        <begin position="1"/>
        <end position="53"/>
    </location>
</feature>
<dbReference type="EMBL" id="JADEYC010000018">
    <property type="protein sequence ID" value="MBE9375072.1"/>
    <property type="molecule type" value="Genomic_DNA"/>
</dbReference>
<accession>A0A929BCP0</accession>
<dbReference type="AlphaFoldDB" id="A0A929BCP0"/>
<dbReference type="InterPro" id="IPR005119">
    <property type="entry name" value="LysR_subst-bd"/>
</dbReference>
<dbReference type="Gene3D" id="3.40.190.10">
    <property type="entry name" value="Periplasmic binding protein-like II"/>
    <property type="match status" value="2"/>
</dbReference>
<sequence>MQVLRAVVANGSVSGAAAALGYTPSAISQQIGVLEREAGTRLLEKVGRGLRPTPAGALLAERAGALAELLGGIEAELADIRAGRTGLLRVRFFHTASVGLIPPAVAAFRTGHPDVQLDLRMQEDGLLEAVSAGECDVAVIVAGRDVPQPKGVQMVHLVDDPYRIVLPGGHGMAGQQRVELAELAAESWISSVPTTAGPCAEALQDAYACAGISPRAVLEVDGSHSAQGFVAAGLGVALVPQLGLEAVHPDVVVRPLGSIEPVRRIFAAVRETVADRPATEQLLAALTGAAAPGPVAPQSAGAEP</sequence>
<dbReference type="Pfam" id="PF03466">
    <property type="entry name" value="LysR_substrate"/>
    <property type="match status" value="1"/>
</dbReference>
<dbReference type="GO" id="GO:0003677">
    <property type="term" value="F:DNA binding"/>
    <property type="evidence" value="ECO:0007669"/>
    <property type="project" value="UniProtKB-KW"/>
</dbReference>
<dbReference type="GO" id="GO:0032993">
    <property type="term" value="C:protein-DNA complex"/>
    <property type="evidence" value="ECO:0007669"/>
    <property type="project" value="TreeGrafter"/>
</dbReference>
<evidence type="ECO:0000313" key="7">
    <source>
        <dbReference type="Proteomes" id="UP000598360"/>
    </source>
</evidence>